<dbReference type="PROSITE" id="PS50983">
    <property type="entry name" value="FE_B12_PBP"/>
    <property type="match status" value="1"/>
</dbReference>
<dbReference type="GO" id="GO:0071281">
    <property type="term" value="P:cellular response to iron ion"/>
    <property type="evidence" value="ECO:0007669"/>
    <property type="project" value="TreeGrafter"/>
</dbReference>
<dbReference type="STRING" id="1356854.N007_13480"/>
<dbReference type="InterPro" id="IPR002491">
    <property type="entry name" value="ABC_transptr_periplasmic_BD"/>
</dbReference>
<dbReference type="PANTHER" id="PTHR30535:SF34">
    <property type="entry name" value="MOLYBDATE-BINDING PROTEIN MOLA"/>
    <property type="match status" value="1"/>
</dbReference>
<dbReference type="AlphaFoldDB" id="T0BR90"/>
<evidence type="ECO:0000313" key="3">
    <source>
        <dbReference type="Proteomes" id="UP000829401"/>
    </source>
</evidence>
<dbReference type="RefSeq" id="WP_021297749.1">
    <property type="nucleotide sequence ID" value="NZ_AURB01000159.1"/>
</dbReference>
<dbReference type="Proteomes" id="UP000829401">
    <property type="component" value="Chromosome"/>
</dbReference>
<dbReference type="PROSITE" id="PS51257">
    <property type="entry name" value="PROKAR_LIPOPROTEIN"/>
    <property type="match status" value="1"/>
</dbReference>
<dbReference type="Pfam" id="PF01497">
    <property type="entry name" value="Peripla_BP_2"/>
    <property type="match status" value="1"/>
</dbReference>
<dbReference type="KEGG" id="aaco:K1I37_13595"/>
<dbReference type="eggNOG" id="COG0614">
    <property type="taxonomic scope" value="Bacteria"/>
</dbReference>
<evidence type="ECO:0000256" key="1">
    <source>
        <dbReference type="ARBA" id="ARBA00008814"/>
    </source>
</evidence>
<dbReference type="PANTHER" id="PTHR30535">
    <property type="entry name" value="VITAMIN B12-BINDING PROTEIN"/>
    <property type="match status" value="1"/>
</dbReference>
<name>T0BR90_ALIAG</name>
<dbReference type="Gene3D" id="3.40.50.1980">
    <property type="entry name" value="Nitrogenase molybdenum iron protein domain"/>
    <property type="match status" value="2"/>
</dbReference>
<gene>
    <name evidence="2" type="ORF">K1I37_13595</name>
</gene>
<dbReference type="EMBL" id="CP080467">
    <property type="protein sequence ID" value="UNO47721.1"/>
    <property type="molecule type" value="Genomic_DNA"/>
</dbReference>
<accession>T0BR90</accession>
<organism evidence="2 3">
    <name type="scientific">Alicyclobacillus acidoterrestris (strain ATCC 49025 / DSM 3922 / CIP 106132 / NCIMB 13137 / GD3B)</name>
    <dbReference type="NCBI Taxonomy" id="1356854"/>
    <lineage>
        <taxon>Bacteria</taxon>
        <taxon>Bacillati</taxon>
        <taxon>Bacillota</taxon>
        <taxon>Bacilli</taxon>
        <taxon>Bacillales</taxon>
        <taxon>Alicyclobacillaceae</taxon>
        <taxon>Alicyclobacillus</taxon>
    </lineage>
</organism>
<proteinExistence type="inferred from homology"/>
<accession>A0A9E7CXC1</accession>
<dbReference type="SUPFAM" id="SSF53807">
    <property type="entry name" value="Helical backbone' metal receptor"/>
    <property type="match status" value="1"/>
</dbReference>
<dbReference type="InterPro" id="IPR050902">
    <property type="entry name" value="ABC_Transporter_SBP"/>
</dbReference>
<protein>
    <submittedName>
        <fullName evidence="2">ABC transporter substrate-binding protein</fullName>
    </submittedName>
</protein>
<comment type="similarity">
    <text evidence="1">Belongs to the bacterial solute-binding protein 8 family.</text>
</comment>
<reference evidence="3" key="1">
    <citation type="journal article" date="2022" name="G3 (Bethesda)">
        <title>Unveiling the complete genome sequence of Alicyclobacillus acidoterrestris DSM 3922T, a taint-producing strain.</title>
        <authorList>
            <person name="Leonardo I.C."/>
            <person name="Barreto Crespo M.T."/>
            <person name="Gaspar F.B."/>
        </authorList>
    </citation>
    <scope>NUCLEOTIDE SEQUENCE [LARGE SCALE GENOMIC DNA]</scope>
    <source>
        <strain evidence="3">DSM 3922</strain>
    </source>
</reference>
<evidence type="ECO:0000313" key="2">
    <source>
        <dbReference type="EMBL" id="UNO47721.1"/>
    </source>
</evidence>
<sequence>MKYKVQYAAMLGAAAAVAATLSGCGTTANPSNNQTAVATSKSGQTQGSGFPVTLTDDAGEKVTVPALPKHIVSTTEGTDEILVSLVPKSRISLVTNLSSDPTYSDVVNQVKGIPQMSQVDAEKVLSVQPDLVLMASYVNAGVISQVRNAGVPVYEFNDFTSVDSIEHNIQVVGQLVGASAKADKLVQNMNENMQKIEQAVKGQTKPKVLDYSSYGYAEGRNTTFNDVITVAGGINAAASLNGTQKISDEEIVKMNPDVIIDSEEDKAFLKKLASDKALQSVSAIRNHRLYAVPDADLSSVSQYVVKGMVDVAKDIHPNVKLPDIQVMK</sequence>
<keyword evidence="3" id="KW-1185">Reference proteome</keyword>